<dbReference type="GO" id="GO:0005524">
    <property type="term" value="F:ATP binding"/>
    <property type="evidence" value="ECO:0007669"/>
    <property type="project" value="UniProtKB-UniRule"/>
</dbReference>
<dbReference type="HAMAP" id="MF_02128">
    <property type="entry name" value="TMP_kinase"/>
    <property type="match status" value="1"/>
</dbReference>
<dbReference type="PANTHER" id="PTHR30270">
    <property type="entry name" value="THIAMINE-MONOPHOSPHATE KINASE"/>
    <property type="match status" value="1"/>
</dbReference>
<organism evidence="4 5">
    <name type="scientific">Metabacillus litoralis</name>
    <dbReference type="NCBI Taxonomy" id="152268"/>
    <lineage>
        <taxon>Bacteria</taxon>
        <taxon>Bacillati</taxon>
        <taxon>Bacillota</taxon>
        <taxon>Bacilli</taxon>
        <taxon>Bacillales</taxon>
        <taxon>Bacillaceae</taxon>
        <taxon>Metabacillus</taxon>
    </lineage>
</organism>
<evidence type="ECO:0000259" key="2">
    <source>
        <dbReference type="Pfam" id="PF00586"/>
    </source>
</evidence>
<feature type="binding site" evidence="1">
    <location>
        <position position="51"/>
    </location>
    <ligand>
        <name>substrate</name>
    </ligand>
</feature>
<dbReference type="RefSeq" id="WP_146950703.1">
    <property type="nucleotide sequence ID" value="NZ_VOQF01000022.1"/>
</dbReference>
<sequence length="328" mass="36608">MDEFDFINKVKPTRNFSKQVMVGIGDDAAVYQPTNSYNQVVCVDTMVEGVHFLKNLSSPQDIGYKALAVNISDIAAMGALPLYYLVSIAIPSTWTEDELIQIYEGMEELSSTYKMDLIGGDTVSTSDKLVITVTVIGEAESHVQTLRNKAEDRDIVFVTGTIGDSSAGLSILLEEIENIHPTIQNYLVNRHKRPIAQVEAGQIIAELERASLNDISDGLASELNELVEASKLGMIINEEHIPVSKELRSMQDVYDIKKWILYGGEDFELVGTTSEREWDKLKQACTDRNITITKIGVVTNQHHNVLLKNRNGQMIQLKKSGYNHFNNK</sequence>
<dbReference type="InterPro" id="IPR036921">
    <property type="entry name" value="PurM-like_N_sf"/>
</dbReference>
<dbReference type="PANTHER" id="PTHR30270:SF0">
    <property type="entry name" value="THIAMINE-MONOPHOSPHATE KINASE"/>
    <property type="match status" value="1"/>
</dbReference>
<gene>
    <name evidence="1" type="primary">thiL</name>
    <name evidence="4" type="ORF">FS935_21535</name>
</gene>
<comment type="catalytic activity">
    <reaction evidence="1">
        <text>thiamine phosphate + ATP = thiamine diphosphate + ADP</text>
        <dbReference type="Rhea" id="RHEA:15913"/>
        <dbReference type="ChEBI" id="CHEBI:30616"/>
        <dbReference type="ChEBI" id="CHEBI:37575"/>
        <dbReference type="ChEBI" id="CHEBI:58937"/>
        <dbReference type="ChEBI" id="CHEBI:456216"/>
        <dbReference type="EC" id="2.7.4.16"/>
    </reaction>
</comment>
<dbReference type="PIRSF" id="PIRSF005303">
    <property type="entry name" value="Thiam_monoph_kin"/>
    <property type="match status" value="1"/>
</dbReference>
<feature type="binding site" evidence="1">
    <location>
        <position position="265"/>
    </location>
    <ligand>
        <name>substrate</name>
    </ligand>
</feature>
<keyword evidence="1" id="KW-0479">Metal-binding</keyword>
<dbReference type="AlphaFoldDB" id="A0A5C6VBU5"/>
<keyword evidence="5" id="KW-1185">Reference proteome</keyword>
<dbReference type="SUPFAM" id="SSF55326">
    <property type="entry name" value="PurM N-terminal domain-like"/>
    <property type="match status" value="1"/>
</dbReference>
<dbReference type="Proteomes" id="UP000321363">
    <property type="component" value="Unassembled WGS sequence"/>
</dbReference>
<dbReference type="InterPro" id="IPR016188">
    <property type="entry name" value="PurM-like_N"/>
</dbReference>
<comment type="pathway">
    <text evidence="1">Cofactor biosynthesis; thiamine diphosphate biosynthesis; thiamine diphosphate from thiamine phosphate: step 1/1.</text>
</comment>
<comment type="caution">
    <text evidence="4">The sequence shown here is derived from an EMBL/GenBank/DDBJ whole genome shotgun (WGS) entry which is preliminary data.</text>
</comment>
<keyword evidence="1" id="KW-0067">ATP-binding</keyword>
<dbReference type="Gene3D" id="3.90.650.10">
    <property type="entry name" value="PurM-like C-terminal domain"/>
    <property type="match status" value="1"/>
</dbReference>
<dbReference type="EC" id="2.7.4.16" evidence="1"/>
<feature type="binding site" evidence="1">
    <location>
        <position position="147"/>
    </location>
    <ligand>
        <name>ATP</name>
        <dbReference type="ChEBI" id="CHEBI:30616"/>
    </ligand>
</feature>
<keyword evidence="1" id="KW-0460">Magnesium</keyword>
<feature type="domain" description="PurM-like N-terminal" evidence="2">
    <location>
        <begin position="25"/>
        <end position="138"/>
    </location>
</feature>
<protein>
    <recommendedName>
        <fullName evidence="1">Thiamine-monophosphate kinase</fullName>
        <shortName evidence="1">TMP kinase</shortName>
        <shortName evidence="1">Thiamine-phosphate kinase</shortName>
        <ecNumber evidence="1">2.7.4.16</ecNumber>
    </recommendedName>
</protein>
<feature type="binding site" evidence="1">
    <location>
        <position position="27"/>
    </location>
    <ligand>
        <name>Mg(2+)</name>
        <dbReference type="ChEBI" id="CHEBI:18420"/>
        <label>3</label>
    </ligand>
</feature>
<dbReference type="EMBL" id="VOQF01000022">
    <property type="protein sequence ID" value="TXC81926.1"/>
    <property type="molecule type" value="Genomic_DNA"/>
</dbReference>
<feature type="binding site" evidence="1">
    <location>
        <position position="73"/>
    </location>
    <ligand>
        <name>Mg(2+)</name>
        <dbReference type="ChEBI" id="CHEBI:18420"/>
        <label>3</label>
    </ligand>
</feature>
<keyword evidence="1 4" id="KW-0808">Transferase</keyword>
<dbReference type="UniPathway" id="UPA00060">
    <property type="reaction ID" value="UER00142"/>
</dbReference>
<comment type="similarity">
    <text evidence="1">Belongs to the thiamine-monophosphate kinase family.</text>
</comment>
<dbReference type="InterPro" id="IPR006283">
    <property type="entry name" value="ThiL-like"/>
</dbReference>
<feature type="binding site" evidence="1">
    <location>
        <position position="103"/>
    </location>
    <ligand>
        <name>ATP</name>
        <dbReference type="ChEBI" id="CHEBI:30616"/>
    </ligand>
</feature>
<dbReference type="CDD" id="cd02194">
    <property type="entry name" value="ThiL"/>
    <property type="match status" value="1"/>
</dbReference>
<evidence type="ECO:0000259" key="3">
    <source>
        <dbReference type="Pfam" id="PF02769"/>
    </source>
</evidence>
<dbReference type="GO" id="GO:0009229">
    <property type="term" value="P:thiamine diphosphate biosynthetic process"/>
    <property type="evidence" value="ECO:0007669"/>
    <property type="project" value="UniProtKB-UniRule"/>
</dbReference>
<dbReference type="GO" id="GO:0009228">
    <property type="term" value="P:thiamine biosynthetic process"/>
    <property type="evidence" value="ECO:0007669"/>
    <property type="project" value="UniProtKB-KW"/>
</dbReference>
<feature type="binding site" evidence="1">
    <location>
        <position position="216"/>
    </location>
    <ligand>
        <name>ATP</name>
        <dbReference type="ChEBI" id="CHEBI:30616"/>
    </ligand>
</feature>
<dbReference type="Pfam" id="PF00586">
    <property type="entry name" value="AIRS"/>
    <property type="match status" value="1"/>
</dbReference>
<feature type="binding site" evidence="1">
    <location>
        <position position="214"/>
    </location>
    <ligand>
        <name>Mg(2+)</name>
        <dbReference type="ChEBI" id="CHEBI:18420"/>
        <label>3</label>
    </ligand>
</feature>
<dbReference type="GO" id="GO:0009030">
    <property type="term" value="F:thiamine-phosphate kinase activity"/>
    <property type="evidence" value="ECO:0007669"/>
    <property type="project" value="UniProtKB-UniRule"/>
</dbReference>
<evidence type="ECO:0000313" key="4">
    <source>
        <dbReference type="EMBL" id="TXC81926.1"/>
    </source>
</evidence>
<dbReference type="InterPro" id="IPR010918">
    <property type="entry name" value="PurM-like_C_dom"/>
</dbReference>
<keyword evidence="1" id="KW-0547">Nucleotide-binding</keyword>
<proteinExistence type="inferred from homology"/>
<keyword evidence="1 4" id="KW-0418">Kinase</keyword>
<dbReference type="NCBIfam" id="TIGR01379">
    <property type="entry name" value="thiL"/>
    <property type="match status" value="1"/>
</dbReference>
<feature type="binding site" evidence="1">
    <location>
        <position position="44"/>
    </location>
    <ligand>
        <name>Mg(2+)</name>
        <dbReference type="ChEBI" id="CHEBI:18420"/>
        <label>1</label>
    </ligand>
</feature>
<feature type="binding site" evidence="1">
    <location>
        <position position="121"/>
    </location>
    <ligand>
        <name>Mg(2+)</name>
        <dbReference type="ChEBI" id="CHEBI:18420"/>
        <label>1</label>
    </ligand>
</feature>
<comment type="function">
    <text evidence="1">Catalyzes the ATP-dependent phosphorylation of thiamine-monophosphate (TMP) to form thiamine-pyrophosphate (TPP), the active form of vitamin B1.</text>
</comment>
<evidence type="ECO:0000256" key="1">
    <source>
        <dbReference type="HAMAP-Rule" id="MF_02128"/>
    </source>
</evidence>
<comment type="caution">
    <text evidence="1">Lacks conserved residue(s) required for the propagation of feature annotation.</text>
</comment>
<dbReference type="OrthoDB" id="9802811at2"/>
<feature type="binding site" evidence="1">
    <location>
        <position position="44"/>
    </location>
    <ligand>
        <name>Mg(2+)</name>
        <dbReference type="ChEBI" id="CHEBI:18420"/>
        <label>2</label>
    </ligand>
</feature>
<feature type="binding site" evidence="1">
    <location>
        <position position="322"/>
    </location>
    <ligand>
        <name>substrate</name>
    </ligand>
</feature>
<comment type="miscellaneous">
    <text evidence="1">Reaction mechanism of ThiL seems to utilize a direct, inline transfer of the gamma-phosphate of ATP to TMP rather than a phosphorylated enzyme intermediate.</text>
</comment>
<feature type="binding site" evidence="1">
    <location>
        <begin position="120"/>
        <end position="121"/>
    </location>
    <ligand>
        <name>ATP</name>
        <dbReference type="ChEBI" id="CHEBI:30616"/>
    </ligand>
</feature>
<keyword evidence="1" id="KW-0784">Thiamine biosynthesis</keyword>
<accession>A0A5C6VBU5</accession>
<feature type="domain" description="PurM-like C-terminal" evidence="3">
    <location>
        <begin position="154"/>
        <end position="305"/>
    </location>
</feature>
<dbReference type="InterPro" id="IPR036676">
    <property type="entry name" value="PurM-like_C_sf"/>
</dbReference>
<dbReference type="SUPFAM" id="SSF56042">
    <property type="entry name" value="PurM C-terminal domain-like"/>
    <property type="match status" value="1"/>
</dbReference>
<dbReference type="Gene3D" id="3.30.1330.10">
    <property type="entry name" value="PurM-like, N-terminal domain"/>
    <property type="match status" value="1"/>
</dbReference>
<feature type="binding site" evidence="1">
    <location>
        <position position="73"/>
    </location>
    <ligand>
        <name>Mg(2+)</name>
        <dbReference type="ChEBI" id="CHEBI:18420"/>
        <label>2</label>
    </ligand>
</feature>
<feature type="binding site" evidence="1">
    <location>
        <position position="27"/>
    </location>
    <ligand>
        <name>Mg(2+)</name>
        <dbReference type="ChEBI" id="CHEBI:18420"/>
        <label>4</label>
    </ligand>
</feature>
<dbReference type="GO" id="GO:0000287">
    <property type="term" value="F:magnesium ion binding"/>
    <property type="evidence" value="ECO:0007669"/>
    <property type="project" value="UniProtKB-UniRule"/>
</dbReference>
<evidence type="ECO:0000313" key="5">
    <source>
        <dbReference type="Proteomes" id="UP000321363"/>
    </source>
</evidence>
<reference evidence="4 5" key="1">
    <citation type="journal article" date="2005" name="Int. J. Syst. Evol. Microbiol.">
        <title>Bacillus litoralis sp. nov., isolated from a tidal flat of the Yellow Sea in Korea.</title>
        <authorList>
            <person name="Yoon J.H."/>
            <person name="Oh T.K."/>
        </authorList>
    </citation>
    <scope>NUCLEOTIDE SEQUENCE [LARGE SCALE GENOMIC DNA]</scope>
    <source>
        <strain evidence="4 5">SW-211</strain>
    </source>
</reference>
<feature type="binding site" evidence="1">
    <location>
        <position position="73"/>
    </location>
    <ligand>
        <name>Mg(2+)</name>
        <dbReference type="ChEBI" id="CHEBI:18420"/>
        <label>4</label>
    </ligand>
</feature>
<feature type="binding site" evidence="1">
    <location>
        <position position="217"/>
    </location>
    <ligand>
        <name>Mg(2+)</name>
        <dbReference type="ChEBI" id="CHEBI:18420"/>
        <label>5</label>
    </ligand>
</feature>
<dbReference type="Pfam" id="PF02769">
    <property type="entry name" value="AIRS_C"/>
    <property type="match status" value="1"/>
</dbReference>
<name>A0A5C6VBU5_9BACI</name>